<gene>
    <name evidence="1" type="ORF">Pla175_35940</name>
</gene>
<proteinExistence type="predicted"/>
<name>A0A518DFH9_9BACT</name>
<reference evidence="1 2" key="1">
    <citation type="submission" date="2019-02" db="EMBL/GenBank/DDBJ databases">
        <title>Deep-cultivation of Planctomycetes and their phenomic and genomic characterization uncovers novel biology.</title>
        <authorList>
            <person name="Wiegand S."/>
            <person name="Jogler M."/>
            <person name="Boedeker C."/>
            <person name="Pinto D."/>
            <person name="Vollmers J."/>
            <person name="Rivas-Marin E."/>
            <person name="Kohn T."/>
            <person name="Peeters S.H."/>
            <person name="Heuer A."/>
            <person name="Rast P."/>
            <person name="Oberbeckmann S."/>
            <person name="Bunk B."/>
            <person name="Jeske O."/>
            <person name="Meyerdierks A."/>
            <person name="Storesund J.E."/>
            <person name="Kallscheuer N."/>
            <person name="Luecker S."/>
            <person name="Lage O.M."/>
            <person name="Pohl T."/>
            <person name="Merkel B.J."/>
            <person name="Hornburger P."/>
            <person name="Mueller R.-W."/>
            <person name="Bruemmer F."/>
            <person name="Labrenz M."/>
            <person name="Spormann A.M."/>
            <person name="Op den Camp H."/>
            <person name="Overmann J."/>
            <person name="Amann R."/>
            <person name="Jetten M.S.M."/>
            <person name="Mascher T."/>
            <person name="Medema M.H."/>
            <person name="Devos D.P."/>
            <person name="Kaster A.-K."/>
            <person name="Ovreas L."/>
            <person name="Rohde M."/>
            <person name="Galperin M.Y."/>
            <person name="Jogler C."/>
        </authorList>
    </citation>
    <scope>NUCLEOTIDE SEQUENCE [LARGE SCALE GENOMIC DNA]</scope>
    <source>
        <strain evidence="1 2">Pla175</strain>
    </source>
</reference>
<organism evidence="1 2">
    <name type="scientific">Pirellulimonas nuda</name>
    <dbReference type="NCBI Taxonomy" id="2528009"/>
    <lineage>
        <taxon>Bacteria</taxon>
        <taxon>Pseudomonadati</taxon>
        <taxon>Planctomycetota</taxon>
        <taxon>Planctomycetia</taxon>
        <taxon>Pirellulales</taxon>
        <taxon>Lacipirellulaceae</taxon>
        <taxon>Pirellulimonas</taxon>
    </lineage>
</organism>
<dbReference type="EMBL" id="CP036291">
    <property type="protein sequence ID" value="QDU90192.1"/>
    <property type="molecule type" value="Genomic_DNA"/>
</dbReference>
<evidence type="ECO:0000313" key="1">
    <source>
        <dbReference type="EMBL" id="QDU90192.1"/>
    </source>
</evidence>
<dbReference type="KEGG" id="pnd:Pla175_35940"/>
<accession>A0A518DFH9</accession>
<dbReference type="AlphaFoldDB" id="A0A518DFH9"/>
<protein>
    <submittedName>
        <fullName evidence="1">Uncharacterized protein</fullName>
    </submittedName>
</protein>
<dbReference type="Proteomes" id="UP000317429">
    <property type="component" value="Chromosome"/>
</dbReference>
<keyword evidence="2" id="KW-1185">Reference proteome</keyword>
<evidence type="ECO:0000313" key="2">
    <source>
        <dbReference type="Proteomes" id="UP000317429"/>
    </source>
</evidence>
<sequence length="302" mass="33267">MRIERLFERIPPAELYAIGPIDCVDRDECEQVGSSKSTVFPSHTDGAFVCRLPERWTTKPGRYSAVYDVVSCFGYSNDCSLSPLHVTRRWVQSVERVTVNGGASDSSFLVDPLRQGPSILMQESAHGIATLGLRGFASSAAPYDADNSSGTCPGPLSVLCGRVPAPMTTRTLSIAFENTCPFCGTGPIVCPVCHHIQWSCEKCDEQVFRNALAQPSRPDVRENQRRDFADVFPETSVPNRVGSVIEWESLSNEHDVFDGDVFRSEHVCEVLMQIHGPVRVYPMQLHFGGGLVGYTYSTAEQV</sequence>